<dbReference type="Pfam" id="PF00443">
    <property type="entry name" value="UCH"/>
    <property type="match status" value="1"/>
</dbReference>
<dbReference type="PANTHER" id="PTHR24006">
    <property type="entry name" value="UBIQUITIN CARBOXYL-TERMINAL HYDROLASE"/>
    <property type="match status" value="1"/>
</dbReference>
<keyword evidence="10" id="KW-1185">Reference proteome</keyword>
<dbReference type="Proteomes" id="UP000242525">
    <property type="component" value="Unassembled WGS sequence"/>
</dbReference>
<dbReference type="GO" id="GO:0005829">
    <property type="term" value="C:cytosol"/>
    <property type="evidence" value="ECO:0007669"/>
    <property type="project" value="TreeGrafter"/>
</dbReference>
<comment type="similarity">
    <text evidence="5">Belongs to the peptidase C19 family.</text>
</comment>
<dbReference type="AlphaFoldDB" id="A0A0J9X501"/>
<dbReference type="PROSITE" id="PS50235">
    <property type="entry name" value="USP_3"/>
    <property type="match status" value="1"/>
</dbReference>
<feature type="region of interest" description="Disordered" evidence="6">
    <location>
        <begin position="84"/>
        <end position="132"/>
    </location>
</feature>
<evidence type="ECO:0000256" key="3">
    <source>
        <dbReference type="ARBA" id="ARBA00022833"/>
    </source>
</evidence>
<evidence type="ECO:0000256" key="5">
    <source>
        <dbReference type="RuleBase" id="RU366025"/>
    </source>
</evidence>
<dbReference type="InterPro" id="IPR028889">
    <property type="entry name" value="USP"/>
</dbReference>
<evidence type="ECO:0000256" key="1">
    <source>
        <dbReference type="ARBA" id="ARBA00022723"/>
    </source>
</evidence>
<dbReference type="Pfam" id="PF02148">
    <property type="entry name" value="zf-UBP"/>
    <property type="match status" value="1"/>
</dbReference>
<dbReference type="PROSITE" id="PS00973">
    <property type="entry name" value="USP_2"/>
    <property type="match status" value="1"/>
</dbReference>
<dbReference type="PANTHER" id="PTHR24006:SF937">
    <property type="entry name" value="UBIQUITIN CARBOXYL-TERMINAL HYDROLASE"/>
    <property type="match status" value="1"/>
</dbReference>
<comment type="caution">
    <text evidence="9">The sequence shown here is derived from an EMBL/GenBank/DDBJ whole genome shotgun (WGS) entry which is preliminary data.</text>
</comment>
<reference evidence="9" key="1">
    <citation type="submission" date="2014-03" db="EMBL/GenBank/DDBJ databases">
        <authorList>
            <person name="Casaregola S."/>
        </authorList>
    </citation>
    <scope>NUCLEOTIDE SEQUENCE [LARGE SCALE GENOMIC DNA]</scope>
    <source>
        <strain evidence="9">CLIB 918</strain>
    </source>
</reference>
<dbReference type="PROSITE" id="PS00972">
    <property type="entry name" value="USP_1"/>
    <property type="match status" value="1"/>
</dbReference>
<feature type="region of interest" description="Disordered" evidence="6">
    <location>
        <begin position="330"/>
        <end position="363"/>
    </location>
</feature>
<dbReference type="SUPFAM" id="SSF57850">
    <property type="entry name" value="RING/U-box"/>
    <property type="match status" value="1"/>
</dbReference>
<dbReference type="InterPro" id="IPR013083">
    <property type="entry name" value="Znf_RING/FYVE/PHD"/>
</dbReference>
<feature type="compositionally biased region" description="Polar residues" evidence="6">
    <location>
        <begin position="331"/>
        <end position="340"/>
    </location>
</feature>
<evidence type="ECO:0000256" key="2">
    <source>
        <dbReference type="ARBA" id="ARBA00022771"/>
    </source>
</evidence>
<comment type="catalytic activity">
    <reaction evidence="5">
        <text>Thiol-dependent hydrolysis of ester, thioester, amide, peptide and isopeptide bonds formed by the C-terminal Gly of ubiquitin (a 76-residue protein attached to proteins as an intracellular targeting signal).</text>
        <dbReference type="EC" id="3.4.19.12"/>
    </reaction>
</comment>
<protein>
    <recommendedName>
        <fullName evidence="5">Ubiquitin carboxyl-terminal hydrolase</fullName>
        <ecNumber evidence="5">3.4.19.12</ecNumber>
    </recommendedName>
</protein>
<keyword evidence="5" id="KW-0378">Hydrolase</keyword>
<gene>
    <name evidence="9" type="ORF">BN980_GECA02s07457g</name>
</gene>
<dbReference type="Gene3D" id="3.30.40.10">
    <property type="entry name" value="Zinc/RING finger domain, C3HC4 (zinc finger)"/>
    <property type="match status" value="1"/>
</dbReference>
<dbReference type="STRING" id="1173061.A0A0J9X501"/>
<dbReference type="GO" id="GO:0004843">
    <property type="term" value="F:cysteine-type deubiquitinase activity"/>
    <property type="evidence" value="ECO:0007669"/>
    <property type="project" value="UniProtKB-UniRule"/>
</dbReference>
<dbReference type="InterPro" id="IPR001607">
    <property type="entry name" value="Znf_UBP"/>
</dbReference>
<feature type="region of interest" description="Disordered" evidence="6">
    <location>
        <begin position="515"/>
        <end position="555"/>
    </location>
</feature>
<feature type="compositionally biased region" description="Low complexity" evidence="6">
    <location>
        <begin position="94"/>
        <end position="107"/>
    </location>
</feature>
<dbReference type="OrthoDB" id="289038at2759"/>
<dbReference type="SUPFAM" id="SSF54001">
    <property type="entry name" value="Cysteine proteinases"/>
    <property type="match status" value="1"/>
</dbReference>
<keyword evidence="1" id="KW-0479">Metal-binding</keyword>
<keyword evidence="3" id="KW-0862">Zinc</keyword>
<feature type="compositionally biased region" description="Polar residues" evidence="6">
    <location>
        <begin position="349"/>
        <end position="363"/>
    </location>
</feature>
<keyword evidence="5" id="KW-0833">Ubl conjugation pathway</keyword>
<name>A0A0J9X501_GEOCN</name>
<evidence type="ECO:0000259" key="7">
    <source>
        <dbReference type="PROSITE" id="PS50235"/>
    </source>
</evidence>
<accession>A0A0J9X501</accession>
<feature type="domain" description="UBP-type" evidence="8">
    <location>
        <begin position="118"/>
        <end position="222"/>
    </location>
</feature>
<feature type="region of interest" description="Disordered" evidence="6">
    <location>
        <begin position="1"/>
        <end position="38"/>
    </location>
</feature>
<dbReference type="InterPro" id="IPR018200">
    <property type="entry name" value="USP_CS"/>
</dbReference>
<evidence type="ECO:0000256" key="4">
    <source>
        <dbReference type="PROSITE-ProRule" id="PRU00502"/>
    </source>
</evidence>
<feature type="compositionally biased region" description="Polar residues" evidence="6">
    <location>
        <begin position="534"/>
        <end position="555"/>
    </location>
</feature>
<dbReference type="Gene3D" id="3.90.70.10">
    <property type="entry name" value="Cysteine proteinases"/>
    <property type="match status" value="1"/>
</dbReference>
<dbReference type="InterPro" id="IPR038765">
    <property type="entry name" value="Papain-like_cys_pep_sf"/>
</dbReference>
<dbReference type="InterPro" id="IPR001394">
    <property type="entry name" value="Peptidase_C19_UCH"/>
</dbReference>
<evidence type="ECO:0000313" key="9">
    <source>
        <dbReference type="EMBL" id="CDO52211.1"/>
    </source>
</evidence>
<dbReference type="GO" id="GO:0016579">
    <property type="term" value="P:protein deubiquitination"/>
    <property type="evidence" value="ECO:0007669"/>
    <property type="project" value="InterPro"/>
</dbReference>
<keyword evidence="2 4" id="KW-0863">Zinc-finger</keyword>
<dbReference type="InterPro" id="IPR050164">
    <property type="entry name" value="Peptidase_C19"/>
</dbReference>
<dbReference type="EMBL" id="CCBN010000002">
    <property type="protein sequence ID" value="CDO52211.1"/>
    <property type="molecule type" value="Genomic_DNA"/>
</dbReference>
<dbReference type="EC" id="3.4.19.12" evidence="5"/>
<evidence type="ECO:0000313" key="10">
    <source>
        <dbReference type="Proteomes" id="UP000242525"/>
    </source>
</evidence>
<dbReference type="PROSITE" id="PS50271">
    <property type="entry name" value="ZF_UBP"/>
    <property type="match status" value="1"/>
</dbReference>
<keyword evidence="5 9" id="KW-0645">Protease</keyword>
<feature type="compositionally biased region" description="Basic residues" evidence="6">
    <location>
        <begin position="123"/>
        <end position="132"/>
    </location>
</feature>
<dbReference type="GO" id="GO:0006508">
    <property type="term" value="P:proteolysis"/>
    <property type="evidence" value="ECO:0007669"/>
    <property type="project" value="UniProtKB-KW"/>
</dbReference>
<dbReference type="GO" id="GO:0005634">
    <property type="term" value="C:nucleus"/>
    <property type="evidence" value="ECO:0007669"/>
    <property type="project" value="TreeGrafter"/>
</dbReference>
<dbReference type="GO" id="GO:0008270">
    <property type="term" value="F:zinc ion binding"/>
    <property type="evidence" value="ECO:0007669"/>
    <property type="project" value="UniProtKB-KW"/>
</dbReference>
<proteinExistence type="inferred from homology"/>
<sequence>MVASKTLPGQKDVKASSTSSAAINELAGSTPKHDSKNLPSVRYASEFSTGCPHTEQVLEKNITKTLRLYELAVRVSLEQALSSLKTSQPPLHKSSSSPATVSQSARSVAGKTLPGTKNYSVSKKSKRNSCKKRASPPKFFLLCDTCKSFGSTAILCLECSYTGCLTHYKQFHFPSTGHALGVDMATGCEGLLFCSACKDYVYDETFEKIRLQKIQQMLGMGFIDGVPAGALQTSKIIKTEYNSLSAQETSHDKFTDSKAMIPLFPTGTLLRGFYNMGATCFMSVIFQSLLHNPLIRNFYLSGGHERGVRCGGNAEAATIDLGFQRSESESRINGNGSVKETGNVRASKKGSTTVSGNNSTVNGTPITMDSPSVNCLSCALDDVFAEFFTSSSVAGYGPTNLLTTSWRVKQSLAGYSEQDAHEFFQMVLNELHATHYDSSVLANGASSTLEKIGMPGELPGTFRSVEDVNIQNCGCISHRTFCGILESNITCQVCETVASTVHDPMMDISLEIGAPEKGDQLSNGSGAVSGKTVPGSTKTSYGSNESGKSTGRATPTPVTLAQCLDRFTAGEILDATFNCVACDATRQIQKRLSIKRLPPVLSIQLKRFLHTGSSSKNETRVDFPLVLDMNKYTTNGADKTSANPLFYELFGVVCHQGSLNTGHYTCMMKSNSGRWFHFDDAMVTTISAENVVKANAYLLFYIVNQVPVK</sequence>
<feature type="domain" description="USP" evidence="7">
    <location>
        <begin position="271"/>
        <end position="704"/>
    </location>
</feature>
<evidence type="ECO:0000259" key="8">
    <source>
        <dbReference type="PROSITE" id="PS50271"/>
    </source>
</evidence>
<evidence type="ECO:0000256" key="6">
    <source>
        <dbReference type="SAM" id="MobiDB-lite"/>
    </source>
</evidence>
<organism evidence="9 10">
    <name type="scientific">Geotrichum candidum</name>
    <name type="common">Oospora lactis</name>
    <name type="synonym">Dipodascus geotrichum</name>
    <dbReference type="NCBI Taxonomy" id="1173061"/>
    <lineage>
        <taxon>Eukaryota</taxon>
        <taxon>Fungi</taxon>
        <taxon>Dikarya</taxon>
        <taxon>Ascomycota</taxon>
        <taxon>Saccharomycotina</taxon>
        <taxon>Dipodascomycetes</taxon>
        <taxon>Dipodascales</taxon>
        <taxon>Dipodascaceae</taxon>
        <taxon>Geotrichum</taxon>
    </lineage>
</organism>
<keyword evidence="5" id="KW-0788">Thiol protease</keyword>